<dbReference type="SUPFAM" id="SSF81383">
    <property type="entry name" value="F-box domain"/>
    <property type="match status" value="1"/>
</dbReference>
<evidence type="ECO:0000256" key="1">
    <source>
        <dbReference type="ARBA" id="ARBA00004430"/>
    </source>
</evidence>
<keyword evidence="3" id="KW-1185">Reference proteome</keyword>
<dbReference type="InterPro" id="IPR036047">
    <property type="entry name" value="F-box-like_dom_sf"/>
</dbReference>
<dbReference type="Proteomes" id="UP001497392">
    <property type="component" value="Unassembled WGS sequence"/>
</dbReference>
<evidence type="ECO:0000313" key="3">
    <source>
        <dbReference type="Proteomes" id="UP001497392"/>
    </source>
</evidence>
<dbReference type="Gene3D" id="3.80.10.10">
    <property type="entry name" value="Ribonuclease Inhibitor"/>
    <property type="match status" value="1"/>
</dbReference>
<organism evidence="2 3">
    <name type="scientific">Coccomyxa viridis</name>
    <dbReference type="NCBI Taxonomy" id="1274662"/>
    <lineage>
        <taxon>Eukaryota</taxon>
        <taxon>Viridiplantae</taxon>
        <taxon>Chlorophyta</taxon>
        <taxon>core chlorophytes</taxon>
        <taxon>Trebouxiophyceae</taxon>
        <taxon>Trebouxiophyceae incertae sedis</taxon>
        <taxon>Coccomyxaceae</taxon>
        <taxon>Coccomyxa</taxon>
    </lineage>
</organism>
<sequence>MQVGSPPNLHQLPEDILRHIASKLSTREWARIAPTCSILQQLQPSAITTTTSSWIMSRGIPGHVSSVLLWTSRHLEAAATLDITMHPAGIGSNKMWKQLCRDVVGTFPTQRLRASLVSDVAGYRRMHAHQRRMLEEQIPSRLGYSPATDLEEFAAWLAGRMPHLQTLSLFVSACPALPALSRLRHIEIQAIDFSDVNDVLQPMTRLQTALLTCMHMEALIPALDLSQLPCLEHLSLQDVYPERLSIPPKCRLDLHGEGQVIQQFVGSGWEQALTQLHTCTCAWTITRKTGLKVSICDGLPKVLLGQASIQNLSLLGRGEIEFRSGSSFGWFDLGSVTNLTTLHIKTDRDRESECSLYATFCEVGKGACIKFLYDPYEEEEVSWGAIKCMVLEGCKFDTGMSAAMDVYNGAVQACSCGICWVCMRAQKID</sequence>
<name>A0ABP1G930_9CHLO</name>
<comment type="caution">
    <text evidence="2">The sequence shown here is derived from an EMBL/GenBank/DDBJ whole genome shotgun (WGS) entry which is preliminary data.</text>
</comment>
<accession>A0ABP1G930</accession>
<proteinExistence type="predicted"/>
<dbReference type="InterPro" id="IPR032675">
    <property type="entry name" value="LRR_dom_sf"/>
</dbReference>
<dbReference type="SUPFAM" id="SSF52047">
    <property type="entry name" value="RNI-like"/>
    <property type="match status" value="1"/>
</dbReference>
<gene>
    <name evidence="2" type="primary">g11925</name>
    <name evidence="2" type="ORF">VP750_LOCUS10646</name>
</gene>
<dbReference type="EMBL" id="CAXHTA020000019">
    <property type="protein sequence ID" value="CAL5228740.1"/>
    <property type="molecule type" value="Genomic_DNA"/>
</dbReference>
<protein>
    <submittedName>
        <fullName evidence="2">G11925 protein</fullName>
    </submittedName>
</protein>
<comment type="subcellular location">
    <subcellularLocation>
        <location evidence="1">Cytoplasm</location>
        <location evidence="1">Cytoskeleton</location>
        <location evidence="1">Cilium axoneme</location>
    </subcellularLocation>
</comment>
<reference evidence="2 3" key="1">
    <citation type="submission" date="2024-06" db="EMBL/GenBank/DDBJ databases">
        <authorList>
            <person name="Kraege A."/>
            <person name="Thomma B."/>
        </authorList>
    </citation>
    <scope>NUCLEOTIDE SEQUENCE [LARGE SCALE GENOMIC DNA]</scope>
</reference>
<evidence type="ECO:0000313" key="2">
    <source>
        <dbReference type="EMBL" id="CAL5228740.1"/>
    </source>
</evidence>